<dbReference type="GO" id="GO:0005667">
    <property type="term" value="C:transcription regulator complex"/>
    <property type="evidence" value="ECO:0007669"/>
    <property type="project" value="TreeGrafter"/>
</dbReference>
<protein>
    <submittedName>
        <fullName evidence="3">Uncharacterized protein</fullName>
    </submittedName>
</protein>
<dbReference type="GO" id="GO:0090090">
    <property type="term" value="P:negative regulation of canonical Wnt signaling pathway"/>
    <property type="evidence" value="ECO:0007669"/>
    <property type="project" value="TreeGrafter"/>
</dbReference>
<feature type="compositionally biased region" description="Polar residues" evidence="2">
    <location>
        <begin position="1"/>
        <end position="10"/>
    </location>
</feature>
<feature type="region of interest" description="Disordered" evidence="2">
    <location>
        <begin position="1"/>
        <end position="20"/>
    </location>
</feature>
<evidence type="ECO:0000313" key="3">
    <source>
        <dbReference type="Ensembl" id="ENSHBUP00000030453.1"/>
    </source>
</evidence>
<dbReference type="GO" id="GO:0003714">
    <property type="term" value="F:transcription corepressor activity"/>
    <property type="evidence" value="ECO:0007669"/>
    <property type="project" value="TreeGrafter"/>
</dbReference>
<dbReference type="Ensembl" id="ENSHBUT00000021483.1">
    <property type="protein sequence ID" value="ENSHBUP00000030453.1"/>
    <property type="gene ID" value="ENSHBUG00000015516.1"/>
</dbReference>
<comment type="similarity">
    <text evidence="1">Belongs to the WD repeat Groucho/TLE family.</text>
</comment>
<dbReference type="AlphaFoldDB" id="A0A3Q3CTM7"/>
<sequence>APTPGTSTTPGLRPLTMGKPSAAPALRTPLSIAGSYATPFAMMGHHEMNGSLTSPGVYPGLISPQMSAAAAAAYGRSPIVTIPASIKHLLVKMRIYHTHLNK</sequence>
<dbReference type="GeneTree" id="ENSGT01030000234519"/>
<reference evidence="3" key="2">
    <citation type="submission" date="2025-09" db="UniProtKB">
        <authorList>
            <consortium name="Ensembl"/>
        </authorList>
    </citation>
    <scope>IDENTIFICATION</scope>
</reference>
<evidence type="ECO:0000256" key="2">
    <source>
        <dbReference type="SAM" id="MobiDB-lite"/>
    </source>
</evidence>
<evidence type="ECO:0000256" key="1">
    <source>
        <dbReference type="ARBA" id="ARBA00005969"/>
    </source>
</evidence>
<dbReference type="GO" id="GO:0005634">
    <property type="term" value="C:nucleus"/>
    <property type="evidence" value="ECO:0007669"/>
    <property type="project" value="InterPro"/>
</dbReference>
<dbReference type="PANTHER" id="PTHR10814">
    <property type="entry name" value="TRANSDUCIN-LIKE ENHANCER PROTEIN"/>
    <property type="match status" value="1"/>
</dbReference>
<evidence type="ECO:0000313" key="4">
    <source>
        <dbReference type="Proteomes" id="UP000264840"/>
    </source>
</evidence>
<accession>A0A3Q3CTM7</accession>
<name>A0A3Q3CTM7_HAPBU</name>
<dbReference type="STRING" id="8153.ENSHBUP00000030453"/>
<dbReference type="InterPro" id="IPR009146">
    <property type="entry name" value="Groucho_enhance"/>
</dbReference>
<dbReference type="PANTHER" id="PTHR10814:SF24">
    <property type="entry name" value="TRANSDUCIN-LIKE ENHANCER PROTEIN 3"/>
    <property type="match status" value="1"/>
</dbReference>
<organism evidence="3 4">
    <name type="scientific">Haplochromis burtoni</name>
    <name type="common">Burton's mouthbrooder</name>
    <name type="synonym">Chromis burtoni</name>
    <dbReference type="NCBI Taxonomy" id="8153"/>
    <lineage>
        <taxon>Eukaryota</taxon>
        <taxon>Metazoa</taxon>
        <taxon>Chordata</taxon>
        <taxon>Craniata</taxon>
        <taxon>Vertebrata</taxon>
        <taxon>Euteleostomi</taxon>
        <taxon>Actinopterygii</taxon>
        <taxon>Neopterygii</taxon>
        <taxon>Teleostei</taxon>
        <taxon>Neoteleostei</taxon>
        <taxon>Acanthomorphata</taxon>
        <taxon>Ovalentaria</taxon>
        <taxon>Cichlomorphae</taxon>
        <taxon>Cichliformes</taxon>
        <taxon>Cichlidae</taxon>
        <taxon>African cichlids</taxon>
        <taxon>Pseudocrenilabrinae</taxon>
        <taxon>Haplochromini</taxon>
        <taxon>Haplochromis</taxon>
    </lineage>
</organism>
<proteinExistence type="inferred from homology"/>
<dbReference type="Proteomes" id="UP000264840">
    <property type="component" value="Unplaced"/>
</dbReference>
<dbReference type="OMA" id="MRIYHTH"/>
<reference evidence="3" key="1">
    <citation type="submission" date="2025-08" db="UniProtKB">
        <authorList>
            <consortium name="Ensembl"/>
        </authorList>
    </citation>
    <scope>IDENTIFICATION</scope>
</reference>
<keyword evidence="4" id="KW-1185">Reference proteome</keyword>